<dbReference type="PANTHER" id="PTHR35525:SF3">
    <property type="entry name" value="BLL6575 PROTEIN"/>
    <property type="match status" value="1"/>
</dbReference>
<dbReference type="Proteomes" id="UP000502005">
    <property type="component" value="Plasmid pNE1B"/>
</dbReference>
<dbReference type="EMBL" id="CP024770">
    <property type="protein sequence ID" value="QGY32323.1"/>
    <property type="molecule type" value="Genomic_DNA"/>
</dbReference>
<protein>
    <recommendedName>
        <fullName evidence="1">Zinc finger CGNR domain-containing protein</fullName>
    </recommendedName>
</protein>
<dbReference type="RefSeq" id="WP_208718217.1">
    <property type="nucleotide sequence ID" value="NZ_CP024770.1"/>
</dbReference>
<reference evidence="2 3" key="1">
    <citation type="submission" date="2017-11" db="EMBL/GenBank/DDBJ databases">
        <title>Genome sequence of Pantoea cypripedii NE1.</title>
        <authorList>
            <person name="Nascimento F.X."/>
        </authorList>
    </citation>
    <scope>NUCLEOTIDE SEQUENCE [LARGE SCALE GENOMIC DNA]</scope>
    <source>
        <strain evidence="2 3">NE1</strain>
        <plasmid evidence="3">pne1b</plasmid>
    </source>
</reference>
<feature type="domain" description="Zinc finger CGNR" evidence="1">
    <location>
        <begin position="150"/>
        <end position="191"/>
    </location>
</feature>
<evidence type="ECO:0000313" key="2">
    <source>
        <dbReference type="EMBL" id="QGY32323.1"/>
    </source>
</evidence>
<dbReference type="Pfam" id="PF11706">
    <property type="entry name" value="zf-CGNR"/>
    <property type="match status" value="1"/>
</dbReference>
<evidence type="ECO:0000259" key="1">
    <source>
        <dbReference type="Pfam" id="PF11706"/>
    </source>
</evidence>
<proteinExistence type="predicted"/>
<dbReference type="InterPro" id="IPR023286">
    <property type="entry name" value="ABATE_dom_sf"/>
</dbReference>
<dbReference type="Pfam" id="PF07336">
    <property type="entry name" value="ABATE"/>
    <property type="match status" value="1"/>
</dbReference>
<dbReference type="SUPFAM" id="SSF160904">
    <property type="entry name" value="Jann2411-like"/>
    <property type="match status" value="1"/>
</dbReference>
<keyword evidence="2" id="KW-0614">Plasmid</keyword>
<organism evidence="2 3">
    <name type="scientific">Pantoea cypripedii</name>
    <name type="common">Pectobacterium cypripedii</name>
    <name type="synonym">Erwinia cypripedii</name>
    <dbReference type="NCBI Taxonomy" id="55209"/>
    <lineage>
        <taxon>Bacteria</taxon>
        <taxon>Pseudomonadati</taxon>
        <taxon>Pseudomonadota</taxon>
        <taxon>Gammaproteobacteria</taxon>
        <taxon>Enterobacterales</taxon>
        <taxon>Erwiniaceae</taxon>
        <taxon>Pantoea</taxon>
    </lineage>
</organism>
<gene>
    <name evidence="2" type="ORF">CUN67_25390</name>
</gene>
<dbReference type="AlphaFoldDB" id="A0A6B9G8Z9"/>
<dbReference type="Gene3D" id="1.10.3300.10">
    <property type="entry name" value="Jann2411-like domain"/>
    <property type="match status" value="1"/>
</dbReference>
<dbReference type="PANTHER" id="PTHR35525">
    <property type="entry name" value="BLL6575 PROTEIN"/>
    <property type="match status" value="1"/>
</dbReference>
<evidence type="ECO:0000313" key="3">
    <source>
        <dbReference type="Proteomes" id="UP000502005"/>
    </source>
</evidence>
<sequence length="196" mass="22310">MATDTPGNTGPWFIAEQTALDFINTVAMTDKGAHDFFQTDEDVYQWLLHAGVTVSAEKLSGETGELLNEARNLRELIRLLVEEKKKGNAISPEHLNDYLRHVISYPRLISEDDGALRVTRCFPITSASQAMGILAEHAADLLATGNFEYIRQCEHPDCSLWFYDRTKSHRRRWCSMALCGNRAKIARFRQNHVDKK</sequence>
<accession>A0A6B9G8Z9</accession>
<dbReference type="InterPro" id="IPR021005">
    <property type="entry name" value="Znf_CGNR"/>
</dbReference>
<dbReference type="InterPro" id="IPR010852">
    <property type="entry name" value="ABATE"/>
</dbReference>
<geneLocation type="plasmid" evidence="3">
    <name>pne1b</name>
</geneLocation>
<name>A0A6B9G8Z9_PANCY</name>